<comment type="similarity">
    <text evidence="1">Belongs to the glutaredoxin family. Monothiol subfamily.</text>
</comment>
<evidence type="ECO:0000259" key="4">
    <source>
        <dbReference type="Pfam" id="PF00462"/>
    </source>
</evidence>
<dbReference type="GO" id="GO:0000324">
    <property type="term" value="C:fungal-type vacuole"/>
    <property type="evidence" value="ECO:0007669"/>
    <property type="project" value="TreeGrafter"/>
</dbReference>
<evidence type="ECO:0000256" key="3">
    <source>
        <dbReference type="SAM" id="SignalP"/>
    </source>
</evidence>
<evidence type="ECO:0000313" key="5">
    <source>
        <dbReference type="EMBL" id="KAF2277309.1"/>
    </source>
</evidence>
<evidence type="ECO:0000256" key="1">
    <source>
        <dbReference type="ARBA" id="ARBA00009630"/>
    </source>
</evidence>
<feature type="region of interest" description="Disordered" evidence="2">
    <location>
        <begin position="78"/>
        <end position="97"/>
    </location>
</feature>
<dbReference type="RefSeq" id="XP_033654848.1">
    <property type="nucleotide sequence ID" value="XM_033795470.1"/>
</dbReference>
<proteinExistence type="inferred from homology"/>
<dbReference type="PANTHER" id="PTHR45694">
    <property type="entry name" value="GLUTAREDOXIN 2"/>
    <property type="match status" value="1"/>
</dbReference>
<feature type="region of interest" description="Disordered" evidence="2">
    <location>
        <begin position="109"/>
        <end position="132"/>
    </location>
</feature>
<feature type="compositionally biased region" description="Basic and acidic residues" evidence="2">
    <location>
        <begin position="119"/>
        <end position="132"/>
    </location>
</feature>
<dbReference type="GO" id="GO:0005796">
    <property type="term" value="C:Golgi lumen"/>
    <property type="evidence" value="ECO:0007669"/>
    <property type="project" value="TreeGrafter"/>
</dbReference>
<dbReference type="GO" id="GO:0034599">
    <property type="term" value="P:cellular response to oxidative stress"/>
    <property type="evidence" value="ECO:0007669"/>
    <property type="project" value="TreeGrafter"/>
</dbReference>
<dbReference type="Proteomes" id="UP000800097">
    <property type="component" value="Unassembled WGS sequence"/>
</dbReference>
<feature type="chain" id="PRO_5025514248" evidence="3">
    <location>
        <begin position="27"/>
        <end position="264"/>
    </location>
</feature>
<dbReference type="InterPro" id="IPR002109">
    <property type="entry name" value="Glutaredoxin"/>
</dbReference>
<dbReference type="EMBL" id="ML986490">
    <property type="protein sequence ID" value="KAF2277309.1"/>
    <property type="molecule type" value="Genomic_DNA"/>
</dbReference>
<dbReference type="InterPro" id="IPR036249">
    <property type="entry name" value="Thioredoxin-like_sf"/>
</dbReference>
<organism evidence="5 6">
    <name type="scientific">Westerdykella ornata</name>
    <dbReference type="NCBI Taxonomy" id="318751"/>
    <lineage>
        <taxon>Eukaryota</taxon>
        <taxon>Fungi</taxon>
        <taxon>Dikarya</taxon>
        <taxon>Ascomycota</taxon>
        <taxon>Pezizomycotina</taxon>
        <taxon>Dothideomycetes</taxon>
        <taxon>Pleosporomycetidae</taxon>
        <taxon>Pleosporales</taxon>
        <taxon>Sporormiaceae</taxon>
        <taxon>Westerdykella</taxon>
    </lineage>
</organism>
<dbReference type="PRINTS" id="PR00160">
    <property type="entry name" value="GLUTAREDOXIN"/>
</dbReference>
<dbReference type="Gene3D" id="3.40.30.10">
    <property type="entry name" value="Glutaredoxin"/>
    <property type="match status" value="1"/>
</dbReference>
<dbReference type="SUPFAM" id="SSF52833">
    <property type="entry name" value="Thioredoxin-like"/>
    <property type="match status" value="1"/>
</dbReference>
<keyword evidence="6" id="KW-1185">Reference proteome</keyword>
<reference evidence="5" key="1">
    <citation type="journal article" date="2020" name="Stud. Mycol.">
        <title>101 Dothideomycetes genomes: a test case for predicting lifestyles and emergence of pathogens.</title>
        <authorList>
            <person name="Haridas S."/>
            <person name="Albert R."/>
            <person name="Binder M."/>
            <person name="Bloem J."/>
            <person name="Labutti K."/>
            <person name="Salamov A."/>
            <person name="Andreopoulos B."/>
            <person name="Baker S."/>
            <person name="Barry K."/>
            <person name="Bills G."/>
            <person name="Bluhm B."/>
            <person name="Cannon C."/>
            <person name="Castanera R."/>
            <person name="Culley D."/>
            <person name="Daum C."/>
            <person name="Ezra D."/>
            <person name="Gonzalez J."/>
            <person name="Henrissat B."/>
            <person name="Kuo A."/>
            <person name="Liang C."/>
            <person name="Lipzen A."/>
            <person name="Lutzoni F."/>
            <person name="Magnuson J."/>
            <person name="Mondo S."/>
            <person name="Nolan M."/>
            <person name="Ohm R."/>
            <person name="Pangilinan J."/>
            <person name="Park H.-J."/>
            <person name="Ramirez L."/>
            <person name="Alfaro M."/>
            <person name="Sun H."/>
            <person name="Tritt A."/>
            <person name="Yoshinaga Y."/>
            <person name="Zwiers L.-H."/>
            <person name="Turgeon B."/>
            <person name="Goodwin S."/>
            <person name="Spatafora J."/>
            <person name="Crous P."/>
            <person name="Grigoriev I."/>
        </authorList>
    </citation>
    <scope>NUCLEOTIDE SEQUENCE</scope>
    <source>
        <strain evidence="5">CBS 379.55</strain>
    </source>
</reference>
<dbReference type="NCBIfam" id="TIGR02180">
    <property type="entry name" value="GRX_euk"/>
    <property type="match status" value="1"/>
</dbReference>
<gene>
    <name evidence="5" type="ORF">EI97DRAFT_374809</name>
</gene>
<feature type="domain" description="Glutaredoxin" evidence="4">
    <location>
        <begin position="151"/>
        <end position="216"/>
    </location>
</feature>
<dbReference type="GO" id="GO:0004362">
    <property type="term" value="F:glutathione-disulfide reductase (NADPH) activity"/>
    <property type="evidence" value="ECO:0007669"/>
    <property type="project" value="UniProtKB-ARBA"/>
</dbReference>
<dbReference type="AlphaFoldDB" id="A0A6A6JQS2"/>
<dbReference type="InterPro" id="IPR011899">
    <property type="entry name" value="Glutaredoxin_euk/vir"/>
</dbReference>
<dbReference type="GO" id="GO:0005801">
    <property type="term" value="C:cis-Golgi network"/>
    <property type="evidence" value="ECO:0007669"/>
    <property type="project" value="UniProtKB-ARBA"/>
</dbReference>
<name>A0A6A6JQS2_WESOR</name>
<feature type="signal peptide" evidence="3">
    <location>
        <begin position="1"/>
        <end position="26"/>
    </location>
</feature>
<dbReference type="FunFam" id="3.40.30.10:FF:000093">
    <property type="entry name" value="Glutaredoxin 2"/>
    <property type="match status" value="1"/>
</dbReference>
<protein>
    <submittedName>
        <fullName evidence="5">Glutaredoxin domain-containing protein</fullName>
    </submittedName>
</protein>
<keyword evidence="3" id="KW-0732">Signal</keyword>
<sequence length="264" mass="29021">MPKSRMRLFVLAAFLVVAVIVYVKRGAEETLSSEYYTRTQEALQAKEYAEAAKERDAANIGERLKAAEEAAKKAADDKSQRYLESVEGTTEDDKSVAGRVKLTQQGGDKKLGVAKQGGRTREKDASELEHETLEDHEVEVELNAILKKSPVIIFSKSYCPYSKRAKQLLLETYKISPAPFVVELDHHPLGAKLQDTLAESTHRRTVPNILIMGRSIGGSDDIAALHEAGKLEETIRTMGGSRITEVKVAAGNDAEKKSEPAALR</sequence>
<evidence type="ECO:0000256" key="2">
    <source>
        <dbReference type="SAM" id="MobiDB-lite"/>
    </source>
</evidence>
<dbReference type="InterPro" id="IPR014025">
    <property type="entry name" value="Glutaredoxin_subgr"/>
</dbReference>
<dbReference type="OrthoDB" id="423313at2759"/>
<dbReference type="CDD" id="cd03419">
    <property type="entry name" value="GRX_GRXh_1_2_like"/>
    <property type="match status" value="1"/>
</dbReference>
<dbReference type="PROSITE" id="PS51354">
    <property type="entry name" value="GLUTAREDOXIN_2"/>
    <property type="match status" value="1"/>
</dbReference>
<dbReference type="GeneID" id="54548645"/>
<dbReference type="PANTHER" id="PTHR45694:SF5">
    <property type="entry name" value="GLUTAREDOXIN 2"/>
    <property type="match status" value="1"/>
</dbReference>
<accession>A0A6A6JQS2</accession>
<evidence type="ECO:0000313" key="6">
    <source>
        <dbReference type="Proteomes" id="UP000800097"/>
    </source>
</evidence>
<dbReference type="Pfam" id="PF00462">
    <property type="entry name" value="Glutaredoxin"/>
    <property type="match status" value="1"/>
</dbReference>